<feature type="transmembrane region" description="Helical" evidence="1">
    <location>
        <begin position="297"/>
        <end position="321"/>
    </location>
</feature>
<feature type="transmembrane region" description="Helical" evidence="1">
    <location>
        <begin position="354"/>
        <end position="375"/>
    </location>
</feature>
<reference evidence="2" key="1">
    <citation type="submission" date="2022-11" db="EMBL/GenBank/DDBJ databases">
        <title>Draft genome sequence of Hoeflea poritis E7-10 and Hoeflea prorocentri PM5-8, separated from scleractinian coral Porites lutea and marine dinoflagellate.</title>
        <authorList>
            <person name="Zhang G."/>
            <person name="Wei Q."/>
            <person name="Cai L."/>
        </authorList>
    </citation>
    <scope>NUCLEOTIDE SEQUENCE</scope>
    <source>
        <strain evidence="2">PM5-8</strain>
    </source>
</reference>
<dbReference type="AlphaFoldDB" id="A0A9X3ZHM7"/>
<evidence type="ECO:0000313" key="2">
    <source>
        <dbReference type="EMBL" id="MDA5399309.1"/>
    </source>
</evidence>
<evidence type="ECO:0000313" key="3">
    <source>
        <dbReference type="Proteomes" id="UP001151234"/>
    </source>
</evidence>
<feature type="transmembrane region" description="Helical" evidence="1">
    <location>
        <begin position="14"/>
        <end position="32"/>
    </location>
</feature>
<feature type="transmembrane region" description="Helical" evidence="1">
    <location>
        <begin position="105"/>
        <end position="129"/>
    </location>
</feature>
<feature type="transmembrane region" description="Helical" evidence="1">
    <location>
        <begin position="52"/>
        <end position="70"/>
    </location>
</feature>
<comment type="caution">
    <text evidence="2">The sequence shown here is derived from an EMBL/GenBank/DDBJ whole genome shotgun (WGS) entry which is preliminary data.</text>
</comment>
<dbReference type="Proteomes" id="UP001151234">
    <property type="component" value="Unassembled WGS sequence"/>
</dbReference>
<protein>
    <submittedName>
        <fullName evidence="2">Uncharacterized protein</fullName>
    </submittedName>
</protein>
<name>A0A9X3ZHM7_9HYPH</name>
<organism evidence="2 3">
    <name type="scientific">Hoeflea prorocentri</name>
    <dbReference type="NCBI Taxonomy" id="1922333"/>
    <lineage>
        <taxon>Bacteria</taxon>
        <taxon>Pseudomonadati</taxon>
        <taxon>Pseudomonadota</taxon>
        <taxon>Alphaproteobacteria</taxon>
        <taxon>Hyphomicrobiales</taxon>
        <taxon>Rhizobiaceae</taxon>
        <taxon>Hoeflea</taxon>
    </lineage>
</organism>
<keyword evidence="1" id="KW-1133">Transmembrane helix</keyword>
<accession>A0A9X3ZHM7</accession>
<feature type="transmembrane region" description="Helical" evidence="1">
    <location>
        <begin position="238"/>
        <end position="258"/>
    </location>
</feature>
<feature type="transmembrane region" description="Helical" evidence="1">
    <location>
        <begin position="197"/>
        <end position="218"/>
    </location>
</feature>
<feature type="transmembrane region" description="Helical" evidence="1">
    <location>
        <begin position="431"/>
        <end position="447"/>
    </location>
</feature>
<sequence length="617" mass="69635">MNDLVSSLANNLQLMRRLGAGTVLLLIVYVSYFPLKSFEWFLQNAEKIDVLSIYLSFFFLLIVYFTGTVIEYAGTKIIQSFSIVVAASVFKPIDMLKWMPYPLKAVFVVFWWGLVGPFAIVYYLVLFAIGRTIYRYDLDVFLDSASKPKLNGMRDSIVAGLQQPNSVHAFHAQEFVVQNTGSMQPSLEKYIQRSDDLSALFSAFFFGALISTPILFGYLPAEVPGDTSVVGIIKNYPLWLVLACFISFSLYSVAYVHIQRNIKISAIEFYTTNSVKVGEYQSEVPVFRHRYSKSGRFLGLLFILLFLFGFVWGFLIFNLTYSADLIQSSLFKPILLEPQSTIRSFVSDFGLSPYLWRFYWGFSYTIGIITYCYVFDPFRSDIADRRWKLAIGSGLAFAIGYVPASCFVVFLSRNISLSLFDAYDLWDSLRWAAQITAGFISLSYWLSRNSKTFPTGTALLTRSIVIIAVVLFFASAAGTAIGLFAIEIIDLRPFWDFQKYFQNLGELVGVILVLVFLYGRRYLSSPSRVRFTLSAVGLFALASWLTSSGFGWSFGSDSTDGLNYYFENGFSIGLGNQINQALLLLITAEIVTGMLKRTVYATSYKRSAELDDRESSA</sequence>
<proteinExistence type="predicted"/>
<feature type="transmembrane region" description="Helical" evidence="1">
    <location>
        <begin position="459"/>
        <end position="488"/>
    </location>
</feature>
<gene>
    <name evidence="2" type="ORF">OQ273_12060</name>
</gene>
<dbReference type="EMBL" id="JAPJZI010000001">
    <property type="protein sequence ID" value="MDA5399309.1"/>
    <property type="molecule type" value="Genomic_DNA"/>
</dbReference>
<keyword evidence="1" id="KW-0812">Transmembrane</keyword>
<keyword evidence="1" id="KW-0472">Membrane</keyword>
<dbReference type="RefSeq" id="WP_267990751.1">
    <property type="nucleotide sequence ID" value="NZ_JAPJZI010000001.1"/>
</dbReference>
<feature type="transmembrane region" description="Helical" evidence="1">
    <location>
        <begin position="500"/>
        <end position="519"/>
    </location>
</feature>
<evidence type="ECO:0000256" key="1">
    <source>
        <dbReference type="SAM" id="Phobius"/>
    </source>
</evidence>
<feature type="transmembrane region" description="Helical" evidence="1">
    <location>
        <begin position="387"/>
        <end position="411"/>
    </location>
</feature>
<feature type="transmembrane region" description="Helical" evidence="1">
    <location>
        <begin position="574"/>
        <end position="595"/>
    </location>
</feature>
<keyword evidence="3" id="KW-1185">Reference proteome</keyword>
<feature type="transmembrane region" description="Helical" evidence="1">
    <location>
        <begin position="531"/>
        <end position="554"/>
    </location>
</feature>